<keyword evidence="9" id="KW-0472">Membrane</keyword>
<feature type="transmembrane region" description="Helical" evidence="9">
    <location>
        <begin position="6"/>
        <end position="28"/>
    </location>
</feature>
<dbReference type="InterPro" id="IPR006076">
    <property type="entry name" value="FAD-dep_OxRdtase"/>
</dbReference>
<name>A0A9W7FS80_9STRA</name>
<evidence type="ECO:0000256" key="6">
    <source>
        <dbReference type="ARBA" id="ARBA00037941"/>
    </source>
</evidence>
<dbReference type="Gene3D" id="3.30.9.10">
    <property type="entry name" value="D-Amino Acid Oxidase, subunit A, domain 2"/>
    <property type="match status" value="1"/>
</dbReference>
<evidence type="ECO:0000256" key="4">
    <source>
        <dbReference type="ARBA" id="ARBA00023002"/>
    </source>
</evidence>
<protein>
    <recommendedName>
        <fullName evidence="8">L-2-hydroxyglutarate dehydrogenase, mitochondrial</fullName>
        <ecNumber evidence="7">1.1.99.2</ecNumber>
    </recommendedName>
</protein>
<comment type="cofactor">
    <cofactor evidence="1">
        <name>FAD</name>
        <dbReference type="ChEBI" id="CHEBI:57692"/>
    </cofactor>
</comment>
<feature type="domain" description="FAD dependent oxidoreductase" evidence="10">
    <location>
        <begin position="12"/>
        <end position="399"/>
    </location>
</feature>
<keyword evidence="4" id="KW-0560">Oxidoreductase</keyword>
<comment type="similarity">
    <text evidence="6">Belongs to the L2HGDH family.</text>
</comment>
<evidence type="ECO:0000256" key="8">
    <source>
        <dbReference type="ARBA" id="ARBA00041137"/>
    </source>
</evidence>
<dbReference type="Pfam" id="PF01266">
    <property type="entry name" value="DAO"/>
    <property type="match status" value="1"/>
</dbReference>
<dbReference type="GO" id="GO:0047545">
    <property type="term" value="F:(S)-2-hydroxyglutarate dehydrogenase activity"/>
    <property type="evidence" value="ECO:0007669"/>
    <property type="project" value="UniProtKB-EC"/>
</dbReference>
<keyword evidence="3" id="KW-0274">FAD</keyword>
<keyword evidence="9" id="KW-1133">Transmembrane helix</keyword>
<accession>A0A9W7FS80</accession>
<evidence type="ECO:0000313" key="11">
    <source>
        <dbReference type="EMBL" id="GMI17308.1"/>
    </source>
</evidence>
<evidence type="ECO:0000256" key="1">
    <source>
        <dbReference type="ARBA" id="ARBA00001974"/>
    </source>
</evidence>
<evidence type="ECO:0000259" key="10">
    <source>
        <dbReference type="Pfam" id="PF01266"/>
    </source>
</evidence>
<organism evidence="11 12">
    <name type="scientific">Triparma laevis f. longispina</name>
    <dbReference type="NCBI Taxonomy" id="1714387"/>
    <lineage>
        <taxon>Eukaryota</taxon>
        <taxon>Sar</taxon>
        <taxon>Stramenopiles</taxon>
        <taxon>Ochrophyta</taxon>
        <taxon>Bolidophyceae</taxon>
        <taxon>Parmales</taxon>
        <taxon>Triparmaceae</taxon>
        <taxon>Triparma</taxon>
    </lineage>
</organism>
<dbReference type="EMBL" id="BRXW01000287">
    <property type="protein sequence ID" value="GMI17308.1"/>
    <property type="molecule type" value="Genomic_DNA"/>
</dbReference>
<proteinExistence type="inferred from homology"/>
<sequence length="409" mass="44011">MTAPTVLHAPAVVLGGGVIGLAVFRALAASPLFRNPVLLEKGRMFGQETSSRNSGVVHSGIYHSEKMLKGRLCRRGRDMLYEYCEGKGVEVLRCGKIVVAADAGEMAYVRKLHAEAGRLGVPSPELLETPEAVKEYEPGVRGVGGVRFGSTGVVDVVDLLGKLQVEGEEEGGVALVNSKPIKLKRADRLTNGGEGGWTLTVSQDKETYAIQSPLVVNATGHSAPEVYTALGLVSPPITPPRHYFARGHYFKFSSPSPVVNGLVYPVPNKDLSGLGIHATKNLDGSVKFGPDVEWLDPSIRDYDPSFYSVREEHIEALKPKFQAAIEKYLPEIGADGGGLEYDYSGVRPKLTHVEAGRGGGDWNGGTDFWIKQDSMGWINLFGIESPGVTSSLAIAELVVKTAENRMNIK</sequence>
<reference evidence="12" key="1">
    <citation type="journal article" date="2023" name="Commun. Biol.">
        <title>Genome analysis of Parmales, the sister group of diatoms, reveals the evolutionary specialization of diatoms from phago-mixotrophs to photoautotrophs.</title>
        <authorList>
            <person name="Ban H."/>
            <person name="Sato S."/>
            <person name="Yoshikawa S."/>
            <person name="Yamada K."/>
            <person name="Nakamura Y."/>
            <person name="Ichinomiya M."/>
            <person name="Sato N."/>
            <person name="Blanc-Mathieu R."/>
            <person name="Endo H."/>
            <person name="Kuwata A."/>
            <person name="Ogata H."/>
        </authorList>
    </citation>
    <scope>NUCLEOTIDE SEQUENCE [LARGE SCALE GENOMIC DNA]</scope>
    <source>
        <strain evidence="12">NIES 3700</strain>
    </source>
</reference>
<keyword evidence="12" id="KW-1185">Reference proteome</keyword>
<dbReference type="PANTHER" id="PTHR43104">
    <property type="entry name" value="L-2-HYDROXYGLUTARATE DEHYDROGENASE, MITOCHONDRIAL"/>
    <property type="match status" value="1"/>
</dbReference>
<dbReference type="Gene3D" id="3.50.50.60">
    <property type="entry name" value="FAD/NAD(P)-binding domain"/>
    <property type="match status" value="1"/>
</dbReference>
<comment type="caution">
    <text evidence="11">The sequence shown here is derived from an EMBL/GenBank/DDBJ whole genome shotgun (WGS) entry which is preliminary data.</text>
</comment>
<dbReference type="EC" id="1.1.99.2" evidence="7"/>
<dbReference type="AlphaFoldDB" id="A0A9W7FS80"/>
<dbReference type="PANTHER" id="PTHR43104:SF4">
    <property type="entry name" value="L-2-HYDROXYGLUTARATE DEHYDROGENASE, MITOCHONDRIAL"/>
    <property type="match status" value="1"/>
</dbReference>
<dbReference type="Proteomes" id="UP001165122">
    <property type="component" value="Unassembled WGS sequence"/>
</dbReference>
<dbReference type="OrthoDB" id="498204at2759"/>
<keyword evidence="2" id="KW-0285">Flavoprotein</keyword>
<evidence type="ECO:0000256" key="9">
    <source>
        <dbReference type="SAM" id="Phobius"/>
    </source>
</evidence>
<keyword evidence="9" id="KW-0812">Transmembrane</keyword>
<dbReference type="InterPro" id="IPR036188">
    <property type="entry name" value="FAD/NAD-bd_sf"/>
</dbReference>
<evidence type="ECO:0000313" key="12">
    <source>
        <dbReference type="Proteomes" id="UP001165122"/>
    </source>
</evidence>
<gene>
    <name evidence="11" type="ORF">TrLO_g680</name>
</gene>
<dbReference type="SUPFAM" id="SSF51905">
    <property type="entry name" value="FAD/NAD(P)-binding domain"/>
    <property type="match status" value="1"/>
</dbReference>
<evidence type="ECO:0000256" key="3">
    <source>
        <dbReference type="ARBA" id="ARBA00022827"/>
    </source>
</evidence>
<evidence type="ECO:0000256" key="2">
    <source>
        <dbReference type="ARBA" id="ARBA00022630"/>
    </source>
</evidence>
<comment type="catalytic activity">
    <reaction evidence="5">
        <text>(S)-2-hydroxyglutarate + A = 2-oxoglutarate + AH2</text>
        <dbReference type="Rhea" id="RHEA:21252"/>
        <dbReference type="ChEBI" id="CHEBI:13193"/>
        <dbReference type="ChEBI" id="CHEBI:16782"/>
        <dbReference type="ChEBI" id="CHEBI:16810"/>
        <dbReference type="ChEBI" id="CHEBI:17499"/>
        <dbReference type="EC" id="1.1.99.2"/>
    </reaction>
</comment>
<evidence type="ECO:0000256" key="7">
    <source>
        <dbReference type="ARBA" id="ARBA00038878"/>
    </source>
</evidence>
<evidence type="ECO:0000256" key="5">
    <source>
        <dbReference type="ARBA" id="ARBA00036066"/>
    </source>
</evidence>